<evidence type="ECO:0000259" key="4">
    <source>
        <dbReference type="PROSITE" id="PS50048"/>
    </source>
</evidence>
<dbReference type="InterPro" id="IPR036864">
    <property type="entry name" value="Zn2-C6_fun-type_DNA-bd_sf"/>
</dbReference>
<gene>
    <name evidence="5" type="ORF">K460DRAFT_204457</name>
</gene>
<feature type="compositionally biased region" description="Acidic residues" evidence="3">
    <location>
        <begin position="92"/>
        <end position="103"/>
    </location>
</feature>
<name>A0A9P4L3B3_9PLEO</name>
<evidence type="ECO:0000256" key="1">
    <source>
        <dbReference type="ARBA" id="ARBA00004123"/>
    </source>
</evidence>
<feature type="compositionally biased region" description="Basic and acidic residues" evidence="3">
    <location>
        <begin position="50"/>
        <end position="62"/>
    </location>
</feature>
<evidence type="ECO:0000256" key="2">
    <source>
        <dbReference type="ARBA" id="ARBA00023242"/>
    </source>
</evidence>
<dbReference type="GO" id="GO:0000981">
    <property type="term" value="F:DNA-binding transcription factor activity, RNA polymerase II-specific"/>
    <property type="evidence" value="ECO:0007669"/>
    <property type="project" value="InterPro"/>
</dbReference>
<dbReference type="PROSITE" id="PS00463">
    <property type="entry name" value="ZN2_CY6_FUNGAL_1"/>
    <property type="match status" value="1"/>
</dbReference>
<dbReference type="OrthoDB" id="3886144at2759"/>
<proteinExistence type="predicted"/>
<dbReference type="InterPro" id="IPR001138">
    <property type="entry name" value="Zn2Cys6_DnaBD"/>
</dbReference>
<keyword evidence="6" id="KW-1185">Reference proteome</keyword>
<dbReference type="GO" id="GO:0000976">
    <property type="term" value="F:transcription cis-regulatory region binding"/>
    <property type="evidence" value="ECO:0007669"/>
    <property type="project" value="TreeGrafter"/>
</dbReference>
<organism evidence="5 6">
    <name type="scientific">Cucurbitaria berberidis CBS 394.84</name>
    <dbReference type="NCBI Taxonomy" id="1168544"/>
    <lineage>
        <taxon>Eukaryota</taxon>
        <taxon>Fungi</taxon>
        <taxon>Dikarya</taxon>
        <taxon>Ascomycota</taxon>
        <taxon>Pezizomycotina</taxon>
        <taxon>Dothideomycetes</taxon>
        <taxon>Pleosporomycetidae</taxon>
        <taxon>Pleosporales</taxon>
        <taxon>Pleosporineae</taxon>
        <taxon>Cucurbitariaceae</taxon>
        <taxon>Cucurbitaria</taxon>
    </lineage>
</organism>
<dbReference type="RefSeq" id="XP_040782748.1">
    <property type="nucleotide sequence ID" value="XM_040927215.1"/>
</dbReference>
<feature type="region of interest" description="Disordered" evidence="3">
    <location>
        <begin position="155"/>
        <end position="174"/>
    </location>
</feature>
<dbReference type="Pfam" id="PF11951">
    <property type="entry name" value="Fungal_trans_2"/>
    <property type="match status" value="1"/>
</dbReference>
<evidence type="ECO:0000313" key="5">
    <source>
        <dbReference type="EMBL" id="KAF1840185.1"/>
    </source>
</evidence>
<dbReference type="Pfam" id="PF00172">
    <property type="entry name" value="Zn_clus"/>
    <property type="match status" value="1"/>
</dbReference>
<dbReference type="SMART" id="SM00066">
    <property type="entry name" value="GAL4"/>
    <property type="match status" value="1"/>
</dbReference>
<dbReference type="PROSITE" id="PS50048">
    <property type="entry name" value="ZN2_CY6_FUNGAL_2"/>
    <property type="match status" value="1"/>
</dbReference>
<protein>
    <recommendedName>
        <fullName evidence="4">Zn(2)-C6 fungal-type domain-containing protein</fullName>
    </recommendedName>
</protein>
<feature type="region of interest" description="Disordered" evidence="3">
    <location>
        <begin position="49"/>
        <end position="112"/>
    </location>
</feature>
<dbReference type="EMBL" id="ML976620">
    <property type="protein sequence ID" value="KAF1840185.1"/>
    <property type="molecule type" value="Genomic_DNA"/>
</dbReference>
<dbReference type="SUPFAM" id="SSF57701">
    <property type="entry name" value="Zn2/Cys6 DNA-binding domain"/>
    <property type="match status" value="1"/>
</dbReference>
<feature type="domain" description="Zn(2)-C6 fungal-type" evidence="4">
    <location>
        <begin position="17"/>
        <end position="45"/>
    </location>
</feature>
<dbReference type="PANTHER" id="PTHR37534">
    <property type="entry name" value="TRANSCRIPTIONAL ACTIVATOR PROTEIN UGA3"/>
    <property type="match status" value="1"/>
</dbReference>
<dbReference type="AlphaFoldDB" id="A0A9P4L3B3"/>
<evidence type="ECO:0000313" key="6">
    <source>
        <dbReference type="Proteomes" id="UP000800039"/>
    </source>
</evidence>
<evidence type="ECO:0000256" key="3">
    <source>
        <dbReference type="SAM" id="MobiDB-lite"/>
    </source>
</evidence>
<dbReference type="CDD" id="cd00067">
    <property type="entry name" value="GAL4"/>
    <property type="match status" value="1"/>
</dbReference>
<keyword evidence="2" id="KW-0539">Nucleus</keyword>
<dbReference type="PANTHER" id="PTHR37534:SF47">
    <property type="entry name" value="ZN(2)-C6 FUNGAL-TYPE DOMAIN-CONTAINING PROTEIN"/>
    <property type="match status" value="1"/>
</dbReference>
<comment type="subcellular location">
    <subcellularLocation>
        <location evidence="1">Nucleus</location>
    </subcellularLocation>
</comment>
<dbReference type="GeneID" id="63844467"/>
<sequence>MDRPEYSKQRFSKSRNGCVTCKARRVKCDETKPTCEQCARRRIPCGGYKVDVRWKQAPDPKPKSPTRRNRGNSSSNPRPLSAVLPAPSNPELVDECATEETTEESGPHSTSEEMMTLPFLDSDIQHSSVNLSTSQSLEFLMQGFDHTRPLPLIDQLSHSSTTSPPQNGDMYSGSSVQPNGIDFGSEIWNMESFWDDYLKPVTDAPPDIGLLSNDQQAASEALKSREDETERIAVLFHQQTCRTLSVQEESDQNPWRTLIWPLAKEYPALWHAIAALTCLCISKQQPQLRADGARHVQRSTQLLSEAMDKGEIPLDAALATTLTLGFTETWDYEKSATGISHIRSAGIILSQILSSYPNSMLETEDEARIEFLYNTWTYMDVLARFTCSETFPTYSASTPIPHWSELGWTTSHLDPLMGYSTTFFPIMRRVADLVNKVRAKPAPRNSPAIISQGLELKRDIERWTPPIDLEAIDDPSPNMTDAIQTAEAYRWAMLCILYQTVPELPNLTSYGELAQKILIYLATIPLNSPTTIVHSLPLMVAGSDTVEEEDREFIRDRWRAMSQRMVTGVTERCLEITEEVWRRREEYLWARGLSVSPDGLRLSSAATESAALSNDIAYFISFGTSPDAASTGSGSANAQQVNQRNIRRVNDFPISAAFKKGVDTLTRSGCSEYTVRGRLHWLGVMKDWNWQVMLG</sequence>
<dbReference type="GO" id="GO:0005634">
    <property type="term" value="C:nucleus"/>
    <property type="evidence" value="ECO:0007669"/>
    <property type="project" value="UniProtKB-SubCell"/>
</dbReference>
<dbReference type="Gene3D" id="4.10.240.10">
    <property type="entry name" value="Zn(2)-C6 fungal-type DNA-binding domain"/>
    <property type="match status" value="1"/>
</dbReference>
<comment type="caution">
    <text evidence="5">The sequence shown here is derived from an EMBL/GenBank/DDBJ whole genome shotgun (WGS) entry which is preliminary data.</text>
</comment>
<feature type="compositionally biased region" description="Polar residues" evidence="3">
    <location>
        <begin position="156"/>
        <end position="166"/>
    </location>
</feature>
<dbReference type="InterPro" id="IPR021858">
    <property type="entry name" value="Fun_TF"/>
</dbReference>
<dbReference type="GO" id="GO:0008270">
    <property type="term" value="F:zinc ion binding"/>
    <property type="evidence" value="ECO:0007669"/>
    <property type="project" value="InterPro"/>
</dbReference>
<accession>A0A9P4L3B3</accession>
<reference evidence="5" key="1">
    <citation type="submission" date="2020-01" db="EMBL/GenBank/DDBJ databases">
        <authorList>
            <consortium name="DOE Joint Genome Institute"/>
            <person name="Haridas S."/>
            <person name="Albert R."/>
            <person name="Binder M."/>
            <person name="Bloem J."/>
            <person name="Labutti K."/>
            <person name="Salamov A."/>
            <person name="Andreopoulos B."/>
            <person name="Baker S.E."/>
            <person name="Barry K."/>
            <person name="Bills G."/>
            <person name="Bluhm B.H."/>
            <person name="Cannon C."/>
            <person name="Castanera R."/>
            <person name="Culley D.E."/>
            <person name="Daum C."/>
            <person name="Ezra D."/>
            <person name="Gonzalez J.B."/>
            <person name="Henrissat B."/>
            <person name="Kuo A."/>
            <person name="Liang C."/>
            <person name="Lipzen A."/>
            <person name="Lutzoni F."/>
            <person name="Magnuson J."/>
            <person name="Mondo S."/>
            <person name="Nolan M."/>
            <person name="Ohm R."/>
            <person name="Pangilinan J."/>
            <person name="Park H.-J."/>
            <person name="Ramirez L."/>
            <person name="Alfaro M."/>
            <person name="Sun H."/>
            <person name="Tritt A."/>
            <person name="Yoshinaga Y."/>
            <person name="Zwiers L.-H."/>
            <person name="Turgeon B.G."/>
            <person name="Goodwin S.B."/>
            <person name="Spatafora J.W."/>
            <person name="Crous P.W."/>
            <person name="Grigoriev I.V."/>
        </authorList>
    </citation>
    <scope>NUCLEOTIDE SEQUENCE</scope>
    <source>
        <strain evidence="5">CBS 394.84</strain>
    </source>
</reference>
<dbReference type="Proteomes" id="UP000800039">
    <property type="component" value="Unassembled WGS sequence"/>
</dbReference>
<dbReference type="GO" id="GO:0045944">
    <property type="term" value="P:positive regulation of transcription by RNA polymerase II"/>
    <property type="evidence" value="ECO:0007669"/>
    <property type="project" value="TreeGrafter"/>
</dbReference>